<reference evidence="1 2" key="1">
    <citation type="submission" date="2016-11" db="EMBL/GenBank/DDBJ databases">
        <authorList>
            <person name="Jaros S."/>
            <person name="Januszkiewicz K."/>
            <person name="Wedrychowicz H."/>
        </authorList>
    </citation>
    <scope>NUCLEOTIDE SEQUENCE [LARGE SCALE GENOMIC DNA]</scope>
    <source>
        <strain evidence="1 2">Con a/3</strain>
    </source>
</reference>
<dbReference type="AlphaFoldDB" id="A0A1V3GBX0"/>
<sequence>MSLLALCAFRSLTFIGVSVLLRLLVISDEDVPRRMPCEKNNQVAGTLIPQESHTLHFNQLFNEEMK</sequence>
<accession>A0A1V3GBX0</accession>
<proteinExistence type="predicted"/>
<dbReference type="EMBL" id="MQMF01000001">
    <property type="protein sequence ID" value="OOE14376.1"/>
    <property type="molecule type" value="Genomic_DNA"/>
</dbReference>
<protein>
    <submittedName>
        <fullName evidence="1">Uncharacterized protein</fullName>
    </submittedName>
</protein>
<organism evidence="1 2">
    <name type="scientific">Fictibacillus arsenicus</name>
    <dbReference type="NCBI Taxonomy" id="255247"/>
    <lineage>
        <taxon>Bacteria</taxon>
        <taxon>Bacillati</taxon>
        <taxon>Bacillota</taxon>
        <taxon>Bacilli</taxon>
        <taxon>Bacillales</taxon>
        <taxon>Fictibacillaceae</taxon>
        <taxon>Fictibacillus</taxon>
    </lineage>
</organism>
<evidence type="ECO:0000313" key="1">
    <source>
        <dbReference type="EMBL" id="OOE14376.1"/>
    </source>
</evidence>
<name>A0A1V3GBX0_9BACL</name>
<dbReference type="Proteomes" id="UP000188597">
    <property type="component" value="Unassembled WGS sequence"/>
</dbReference>
<comment type="caution">
    <text evidence="1">The sequence shown here is derived from an EMBL/GenBank/DDBJ whole genome shotgun (WGS) entry which is preliminary data.</text>
</comment>
<gene>
    <name evidence="1" type="ORF">UN64_04020</name>
</gene>
<evidence type="ECO:0000313" key="2">
    <source>
        <dbReference type="Proteomes" id="UP000188597"/>
    </source>
</evidence>